<keyword evidence="6" id="KW-0694">RNA-binding</keyword>
<reference evidence="8 9" key="2">
    <citation type="journal article" date="2013" name="PLoS Genet.">
        <title>Comparative genome structure, secondary metabolite, and effector coding capacity across Cochliobolus pathogens.</title>
        <authorList>
            <person name="Condon B.J."/>
            <person name="Leng Y."/>
            <person name="Wu D."/>
            <person name="Bushley K.E."/>
            <person name="Ohm R.A."/>
            <person name="Otillar R."/>
            <person name="Martin J."/>
            <person name="Schackwitz W."/>
            <person name="Grimwood J."/>
            <person name="MohdZainudin N."/>
            <person name="Xue C."/>
            <person name="Wang R."/>
            <person name="Manning V.A."/>
            <person name="Dhillon B."/>
            <person name="Tu Z.J."/>
            <person name="Steffenson B.J."/>
            <person name="Salamov A."/>
            <person name="Sun H."/>
            <person name="Lowry S."/>
            <person name="LaButti K."/>
            <person name="Han J."/>
            <person name="Copeland A."/>
            <person name="Lindquist E."/>
            <person name="Barry K."/>
            <person name="Schmutz J."/>
            <person name="Baker S.E."/>
            <person name="Ciuffetti L.M."/>
            <person name="Grigoriev I.V."/>
            <person name="Zhong S."/>
            <person name="Turgeon B.G."/>
        </authorList>
    </citation>
    <scope>NUCLEOTIDE SEQUENCE [LARGE SCALE GENOMIC DNA]</scope>
    <source>
        <strain evidence="9">28A</strain>
    </source>
</reference>
<dbReference type="AlphaFoldDB" id="R0IYS0"/>
<dbReference type="GO" id="GO:0003723">
    <property type="term" value="F:RNA binding"/>
    <property type="evidence" value="ECO:0007669"/>
    <property type="project" value="UniProtKB-KW"/>
</dbReference>
<evidence type="ECO:0000313" key="9">
    <source>
        <dbReference type="Proteomes" id="UP000016935"/>
    </source>
</evidence>
<dbReference type="OrthoDB" id="16079at2759"/>
<dbReference type="GO" id="GO:0006391">
    <property type="term" value="P:transcription initiation at mitochondrial promoter"/>
    <property type="evidence" value="ECO:0007669"/>
    <property type="project" value="TreeGrafter"/>
</dbReference>
<evidence type="ECO:0000313" key="8">
    <source>
        <dbReference type="EMBL" id="EOA89681.1"/>
    </source>
</evidence>
<dbReference type="SUPFAM" id="SSF53335">
    <property type="entry name" value="S-adenosyl-L-methionine-dependent methyltransferases"/>
    <property type="match status" value="1"/>
</dbReference>
<dbReference type="GO" id="GO:0008168">
    <property type="term" value="F:methyltransferase activity"/>
    <property type="evidence" value="ECO:0007669"/>
    <property type="project" value="UniProtKB-KW"/>
</dbReference>
<dbReference type="InterPro" id="IPR001737">
    <property type="entry name" value="KsgA/Erm"/>
</dbReference>
<organism evidence="8 9">
    <name type="scientific">Exserohilum turcicum (strain 28A)</name>
    <name type="common">Northern leaf blight fungus</name>
    <name type="synonym">Setosphaeria turcica</name>
    <dbReference type="NCBI Taxonomy" id="671987"/>
    <lineage>
        <taxon>Eukaryota</taxon>
        <taxon>Fungi</taxon>
        <taxon>Dikarya</taxon>
        <taxon>Ascomycota</taxon>
        <taxon>Pezizomycotina</taxon>
        <taxon>Dothideomycetes</taxon>
        <taxon>Pleosporomycetidae</taxon>
        <taxon>Pleosporales</taxon>
        <taxon>Pleosporineae</taxon>
        <taxon>Pleosporaceae</taxon>
        <taxon>Exserohilum</taxon>
    </lineage>
</organism>
<evidence type="ECO:0000256" key="3">
    <source>
        <dbReference type="ARBA" id="ARBA00022603"/>
    </source>
</evidence>
<sequence>MIRIRPTTSHPLWRVSATFSQRGQTRFASIKHGGKGGRPRGAVTYWSEEKLATEEKYPLSFDMKDKIHPSLEPKVKRKRNVNAGSSAMAGGVHVRAQIVSPDLCDDVLKYVGHTLDKHKGCDILDLYPGNGLWSQKLHEYLQPRSHVLVEPNFEKFQDYLNPLLKAPGSKYSLVEKDVSNLQVIRDLVADGLFPHQTILDPRDPKAQEPNNSMLVTGCLVWDPPLLGMGLDSMARQIYYLLCSTARSNDTIHAYGLARTLLWMQHDDFGPSVADSITTLSRNPRFMEMTQKSHLIVNGERVARKMGKASSGREPQYEIEGTVRALQRGRAQGMELPSHRRDYIHDFADDIERITNGTGITKSADMHLYLHEQYAAGKPAIGLLSEGLLERYENEQIILDQYPDIEIPPGISVSDVKGVKRSVPADHPGKDILHDYMRNTANVYHTQRIKMQIEAIADIGEAMYNLECKILGMKDGPKKNAALARLEELNTSWEKGNEKLPGNYFRAPASELDDRLAIRAPPSPRLQWDARPFEPLTMHTNEAWPRNRLSLISTEPIPQPAGPFPDYFEWLQDFITGLFAAPVDNIVEALDKMQHGLSDIIEECPSLKDPKKGGRLQMKHLRVRMLTPEMISELLEAYKSWPFKAPGSDHSKFFRHKSSSALFTSRQTG</sequence>
<keyword evidence="3" id="KW-0489">Methyltransferase</keyword>
<comment type="subcellular location">
    <subcellularLocation>
        <location evidence="1">Mitochondrion</location>
    </subcellularLocation>
</comment>
<evidence type="ECO:0000256" key="5">
    <source>
        <dbReference type="ARBA" id="ARBA00022691"/>
    </source>
</evidence>
<dbReference type="InterPro" id="IPR023165">
    <property type="entry name" value="rRNA_Ade_diMease-like_C"/>
</dbReference>
<evidence type="ECO:0000256" key="4">
    <source>
        <dbReference type="ARBA" id="ARBA00022679"/>
    </source>
</evidence>
<name>R0IYS0_EXST2</name>
<keyword evidence="5" id="KW-0949">S-adenosyl-L-methionine</keyword>
<accession>R0IYS0</accession>
<dbReference type="PANTHER" id="PTHR11727:SF17">
    <property type="entry name" value="DIMETHYLADENOSINE TRANSFERASE 1, MITOCHONDRIAL"/>
    <property type="match status" value="1"/>
</dbReference>
<evidence type="ECO:0000256" key="1">
    <source>
        <dbReference type="ARBA" id="ARBA00004173"/>
    </source>
</evidence>
<dbReference type="GO" id="GO:0032259">
    <property type="term" value="P:methylation"/>
    <property type="evidence" value="ECO:0007669"/>
    <property type="project" value="UniProtKB-KW"/>
</dbReference>
<dbReference type="PANTHER" id="PTHR11727">
    <property type="entry name" value="DIMETHYLADENOSINE TRANSFERASE"/>
    <property type="match status" value="1"/>
</dbReference>
<dbReference type="GO" id="GO:0034245">
    <property type="term" value="C:mitochondrial DNA-directed RNA polymerase complex"/>
    <property type="evidence" value="ECO:0007669"/>
    <property type="project" value="TreeGrafter"/>
</dbReference>
<dbReference type="GeneID" id="19400200"/>
<evidence type="ECO:0000256" key="7">
    <source>
        <dbReference type="ARBA" id="ARBA00024915"/>
    </source>
</evidence>
<dbReference type="eggNOG" id="ENOG502QY7G">
    <property type="taxonomic scope" value="Eukaryota"/>
</dbReference>
<protein>
    <recommendedName>
        <fullName evidence="2">Mitochondrial transcription factor 1</fullName>
    </recommendedName>
</protein>
<dbReference type="GO" id="GO:0034246">
    <property type="term" value="F:mitochondrial transcription factor activity"/>
    <property type="evidence" value="ECO:0007669"/>
    <property type="project" value="TreeGrafter"/>
</dbReference>
<dbReference type="InterPro" id="IPR029063">
    <property type="entry name" value="SAM-dependent_MTases_sf"/>
</dbReference>
<dbReference type="Proteomes" id="UP000016935">
    <property type="component" value="Unassembled WGS sequence"/>
</dbReference>
<proteinExistence type="predicted"/>
<keyword evidence="9" id="KW-1185">Reference proteome</keyword>
<reference evidence="8 9" key="1">
    <citation type="journal article" date="2012" name="PLoS Pathog.">
        <title>Diverse lifestyles and strategies of plant pathogenesis encoded in the genomes of eighteen Dothideomycetes fungi.</title>
        <authorList>
            <person name="Ohm R.A."/>
            <person name="Feau N."/>
            <person name="Henrissat B."/>
            <person name="Schoch C.L."/>
            <person name="Horwitz B.A."/>
            <person name="Barry K.W."/>
            <person name="Condon B.J."/>
            <person name="Copeland A.C."/>
            <person name="Dhillon B."/>
            <person name="Glaser F."/>
            <person name="Hesse C.N."/>
            <person name="Kosti I."/>
            <person name="LaButti K."/>
            <person name="Lindquist E.A."/>
            <person name="Lucas S."/>
            <person name="Salamov A.A."/>
            <person name="Bradshaw R.E."/>
            <person name="Ciuffetti L."/>
            <person name="Hamelin R.C."/>
            <person name="Kema G.H.J."/>
            <person name="Lawrence C."/>
            <person name="Scott J.A."/>
            <person name="Spatafora J.W."/>
            <person name="Turgeon B.G."/>
            <person name="de Wit P.J.G.M."/>
            <person name="Zhong S."/>
            <person name="Goodwin S.B."/>
            <person name="Grigoriev I.V."/>
        </authorList>
    </citation>
    <scope>NUCLEOTIDE SEQUENCE [LARGE SCALE GENOMIC DNA]</scope>
    <source>
        <strain evidence="9">28A</strain>
    </source>
</reference>
<gene>
    <name evidence="8" type="ORF">SETTUDRAFT_167504</name>
</gene>
<dbReference type="GO" id="GO:0005759">
    <property type="term" value="C:mitochondrial matrix"/>
    <property type="evidence" value="ECO:0007669"/>
    <property type="project" value="TreeGrafter"/>
</dbReference>
<dbReference type="RefSeq" id="XP_008022641.1">
    <property type="nucleotide sequence ID" value="XM_008024450.1"/>
</dbReference>
<dbReference type="EMBL" id="KB908504">
    <property type="protein sequence ID" value="EOA89681.1"/>
    <property type="molecule type" value="Genomic_DNA"/>
</dbReference>
<keyword evidence="4" id="KW-0808">Transferase</keyword>
<dbReference type="Gene3D" id="3.40.50.150">
    <property type="entry name" value="Vaccinia Virus protein VP39"/>
    <property type="match status" value="1"/>
</dbReference>
<evidence type="ECO:0000256" key="2">
    <source>
        <dbReference type="ARBA" id="ARBA00013836"/>
    </source>
</evidence>
<evidence type="ECO:0000256" key="6">
    <source>
        <dbReference type="ARBA" id="ARBA00022884"/>
    </source>
</evidence>
<dbReference type="Gene3D" id="1.10.8.100">
    <property type="entry name" value="Ribosomal RNA adenine dimethylase-like, domain 2"/>
    <property type="match status" value="1"/>
</dbReference>
<dbReference type="HOGENOM" id="CLU_014537_1_0_1"/>
<comment type="function">
    <text evidence="7">Mitochondrial transcription factor that confers selective promoter recognition on the core subunit of the yeast mitochondrial RNA polymerase. Interacts with DNA in a non-specific manner.</text>
</comment>